<gene>
    <name evidence="3" type="ORF">RF11_07803</name>
</gene>
<name>A0A0C2J9E5_THEKT</name>
<evidence type="ECO:0000256" key="1">
    <source>
        <dbReference type="SAM" id="Coils"/>
    </source>
</evidence>
<dbReference type="EMBL" id="JWZT01000433">
    <property type="protein sequence ID" value="KII74434.1"/>
    <property type="molecule type" value="Genomic_DNA"/>
</dbReference>
<evidence type="ECO:0000256" key="2">
    <source>
        <dbReference type="SAM" id="MobiDB-lite"/>
    </source>
</evidence>
<sequence length="455" mass="52720">MEMDELMNDPQYDDFLHCPNRFINNCHCLQAFVRKNQFTNENLSTPEVIVEFLQDCRLKAVELYSERLTRVDYETYNDWSSQRQESIISKSRTYIDSVKNISVILRGAGICEAACKQILQTTKVSEFSDAPSKKLFQNTNLSIFLNLTNEDDKLIDSLIWSKNESGEGKCLLPLERLIGKNCCKGKCLNRLKNNANFYKKLVYKSILSRQGYRDAITQVIKAQQGKRPYCNKFICFVFGMSIRKLKKIKREIREYERMLEAITNETNKLRTTANQVNQEVNSKHHLVQPSSVNFPKSLEEFIRVQKVLKRVAEIKKKHAEFCLEFDKVRARYLNRHFKNMSGQAYPCYTDASGQTYNPNIAVDVSNLRLNEHSNVYSCQSVENNFSMTTFNNNLTQEQSINTTNLNMVHNSFNTFEDVQSVNSNSRSTTNPSFRVNGNITPENMQNTNDPTNNFQ</sequence>
<comment type="caution">
    <text evidence="3">The sequence shown here is derived from an EMBL/GenBank/DDBJ whole genome shotgun (WGS) entry which is preliminary data.</text>
</comment>
<dbReference type="Proteomes" id="UP000031668">
    <property type="component" value="Unassembled WGS sequence"/>
</dbReference>
<keyword evidence="1" id="KW-0175">Coiled coil</keyword>
<keyword evidence="4" id="KW-1185">Reference proteome</keyword>
<dbReference type="AlphaFoldDB" id="A0A0C2J9E5"/>
<organism evidence="3 4">
    <name type="scientific">Thelohanellus kitauei</name>
    <name type="common">Myxosporean</name>
    <dbReference type="NCBI Taxonomy" id="669202"/>
    <lineage>
        <taxon>Eukaryota</taxon>
        <taxon>Metazoa</taxon>
        <taxon>Cnidaria</taxon>
        <taxon>Myxozoa</taxon>
        <taxon>Myxosporea</taxon>
        <taxon>Bivalvulida</taxon>
        <taxon>Platysporina</taxon>
        <taxon>Myxobolidae</taxon>
        <taxon>Thelohanellus</taxon>
    </lineage>
</organism>
<reference evidence="3 4" key="1">
    <citation type="journal article" date="2014" name="Genome Biol. Evol.">
        <title>The genome of the myxosporean Thelohanellus kitauei shows adaptations to nutrient acquisition within its fish host.</title>
        <authorList>
            <person name="Yang Y."/>
            <person name="Xiong J."/>
            <person name="Zhou Z."/>
            <person name="Huo F."/>
            <person name="Miao W."/>
            <person name="Ran C."/>
            <person name="Liu Y."/>
            <person name="Zhang J."/>
            <person name="Feng J."/>
            <person name="Wang M."/>
            <person name="Wang M."/>
            <person name="Wang L."/>
            <person name="Yao B."/>
        </authorList>
    </citation>
    <scope>NUCLEOTIDE SEQUENCE [LARGE SCALE GENOMIC DNA]</scope>
    <source>
        <strain evidence="3">Wuqing</strain>
    </source>
</reference>
<evidence type="ECO:0000313" key="4">
    <source>
        <dbReference type="Proteomes" id="UP000031668"/>
    </source>
</evidence>
<accession>A0A0C2J9E5</accession>
<protein>
    <submittedName>
        <fullName evidence="3">Uncharacterized protein</fullName>
    </submittedName>
</protein>
<evidence type="ECO:0000313" key="3">
    <source>
        <dbReference type="EMBL" id="KII74434.1"/>
    </source>
</evidence>
<dbReference type="OrthoDB" id="10068017at2759"/>
<feature type="coiled-coil region" evidence="1">
    <location>
        <begin position="245"/>
        <end position="279"/>
    </location>
</feature>
<proteinExistence type="predicted"/>
<feature type="region of interest" description="Disordered" evidence="2">
    <location>
        <begin position="420"/>
        <end position="455"/>
    </location>
</feature>